<evidence type="ECO:0000313" key="1">
    <source>
        <dbReference type="EMBL" id="VEP14556.1"/>
    </source>
</evidence>
<sequence>MDEVKFGIKNNKNMSLKERIGEDIKSAMKAKDKIRLETVRGIKKAIIEKEVALRPKGQDSLTEEQEIELLAQQAKQRRDSIEQYQKAGREDLAEKEQQELAILETYLPKQVDDSELESILDEIIASVGATSAKDLGKVMGTAMKQLKGKADGKKIQALVKSKLS</sequence>
<dbReference type="GO" id="GO:0016884">
    <property type="term" value="F:carbon-nitrogen ligase activity, with glutamine as amido-N-donor"/>
    <property type="evidence" value="ECO:0007669"/>
    <property type="project" value="InterPro"/>
</dbReference>
<dbReference type="EMBL" id="CAACVJ010000190">
    <property type="protein sequence ID" value="VEP14556.1"/>
    <property type="molecule type" value="Genomic_DNA"/>
</dbReference>
<dbReference type="Gene3D" id="1.10.1510.10">
    <property type="entry name" value="Uncharacterised protein YqeY/AIM41 PF09424, N-terminal domain"/>
    <property type="match status" value="1"/>
</dbReference>
<dbReference type="PANTHER" id="PTHR28055:SF1">
    <property type="entry name" value="ALTERED INHERITANCE OF MITOCHONDRIA PROTEIN 41, MITOCHONDRIAL"/>
    <property type="match status" value="1"/>
</dbReference>
<dbReference type="PANTHER" id="PTHR28055">
    <property type="entry name" value="ALTERED INHERITANCE OF MITOCHONDRIA PROTEIN 41, MITOCHONDRIAL"/>
    <property type="match status" value="1"/>
</dbReference>
<protein>
    <recommendedName>
        <fullName evidence="3">GatB/YqeY domain-containing protein</fullName>
    </recommendedName>
</protein>
<dbReference type="InterPro" id="IPR003789">
    <property type="entry name" value="Asn/Gln_tRNA_amidoTrase-B-like"/>
</dbReference>
<reference evidence="1 2" key="1">
    <citation type="submission" date="2019-01" db="EMBL/GenBank/DDBJ databases">
        <authorList>
            <person name="Brito A."/>
        </authorList>
    </citation>
    <scope>NUCLEOTIDE SEQUENCE [LARGE SCALE GENOMIC DNA]</scope>
    <source>
        <strain evidence="1">1</strain>
    </source>
</reference>
<organism evidence="1 2">
    <name type="scientific">Hyella patelloides LEGE 07179</name>
    <dbReference type="NCBI Taxonomy" id="945734"/>
    <lineage>
        <taxon>Bacteria</taxon>
        <taxon>Bacillati</taxon>
        <taxon>Cyanobacteriota</taxon>
        <taxon>Cyanophyceae</taxon>
        <taxon>Pleurocapsales</taxon>
        <taxon>Hyellaceae</taxon>
        <taxon>Hyella</taxon>
    </lineage>
</organism>
<evidence type="ECO:0008006" key="3">
    <source>
        <dbReference type="Google" id="ProtNLM"/>
    </source>
</evidence>
<gene>
    <name evidence="1" type="ORF">H1P_270049</name>
</gene>
<dbReference type="InterPro" id="IPR042184">
    <property type="entry name" value="YqeY/Aim41_N"/>
</dbReference>
<dbReference type="AlphaFoldDB" id="A0A563VSW0"/>
<dbReference type="Proteomes" id="UP000320055">
    <property type="component" value="Unassembled WGS sequence"/>
</dbReference>
<name>A0A563VSW0_9CYAN</name>
<dbReference type="InterPro" id="IPR019004">
    <property type="entry name" value="YqeY/Aim41"/>
</dbReference>
<accession>A0A563VSW0</accession>
<dbReference type="Pfam" id="PF09424">
    <property type="entry name" value="YqeY"/>
    <property type="match status" value="1"/>
</dbReference>
<proteinExistence type="predicted"/>
<dbReference type="SUPFAM" id="SSF89095">
    <property type="entry name" value="GatB/YqeY motif"/>
    <property type="match status" value="1"/>
</dbReference>
<dbReference type="Gene3D" id="1.10.10.410">
    <property type="match status" value="1"/>
</dbReference>
<evidence type="ECO:0000313" key="2">
    <source>
        <dbReference type="Proteomes" id="UP000320055"/>
    </source>
</evidence>
<keyword evidence="2" id="KW-1185">Reference proteome</keyword>
<dbReference type="InterPro" id="IPR023168">
    <property type="entry name" value="GatB_Yqey_C_2"/>
</dbReference>